<dbReference type="InterPro" id="IPR003591">
    <property type="entry name" value="Leu-rich_rpt_typical-subtyp"/>
</dbReference>
<keyword evidence="3" id="KW-0677">Repeat</keyword>
<protein>
    <recommendedName>
        <fullName evidence="13">NB-ARC domain-containing protein</fullName>
    </recommendedName>
</protein>
<dbReference type="Pfam" id="PF13855">
    <property type="entry name" value="LRR_8"/>
    <property type="match status" value="1"/>
</dbReference>
<dbReference type="InterPro" id="IPR050905">
    <property type="entry name" value="Plant_NBS-LRR"/>
</dbReference>
<dbReference type="SMART" id="SM00369">
    <property type="entry name" value="LRR_TYP"/>
    <property type="match status" value="3"/>
</dbReference>
<evidence type="ECO:0000256" key="7">
    <source>
        <dbReference type="SAM" id="Coils"/>
    </source>
</evidence>
<evidence type="ECO:0008006" key="13">
    <source>
        <dbReference type="Google" id="ProtNLM"/>
    </source>
</evidence>
<dbReference type="GO" id="GO:0005524">
    <property type="term" value="F:ATP binding"/>
    <property type="evidence" value="ECO:0007669"/>
    <property type="project" value="UniProtKB-KW"/>
</dbReference>
<dbReference type="SUPFAM" id="SSF52540">
    <property type="entry name" value="P-loop containing nucleoside triphosphate hydrolases"/>
    <property type="match status" value="1"/>
</dbReference>
<keyword evidence="7" id="KW-0175">Coiled coil</keyword>
<comment type="caution">
    <text evidence="11">The sequence shown here is derived from an EMBL/GenBank/DDBJ whole genome shotgun (WGS) entry which is preliminary data.</text>
</comment>
<dbReference type="EMBL" id="JAJSOW010000100">
    <property type="protein sequence ID" value="KAI9185987.1"/>
    <property type="molecule type" value="Genomic_DNA"/>
</dbReference>
<dbReference type="InterPro" id="IPR057135">
    <property type="entry name" value="At4g27190-like_LRR"/>
</dbReference>
<dbReference type="Gene3D" id="1.10.8.430">
    <property type="entry name" value="Helical domain of apoptotic protease-activating factors"/>
    <property type="match status" value="1"/>
</dbReference>
<dbReference type="Gene3D" id="3.40.50.300">
    <property type="entry name" value="P-loop containing nucleotide triphosphate hydrolases"/>
    <property type="match status" value="1"/>
</dbReference>
<evidence type="ECO:0000259" key="8">
    <source>
        <dbReference type="Pfam" id="PF00931"/>
    </source>
</evidence>
<evidence type="ECO:0000256" key="6">
    <source>
        <dbReference type="ARBA" id="ARBA00022840"/>
    </source>
</evidence>
<dbReference type="InterPro" id="IPR036388">
    <property type="entry name" value="WH-like_DNA-bd_sf"/>
</dbReference>
<keyword evidence="5" id="KW-0611">Plant defense</keyword>
<dbReference type="Proteomes" id="UP001064489">
    <property type="component" value="Chromosome 3"/>
</dbReference>
<dbReference type="SUPFAM" id="SSF52058">
    <property type="entry name" value="L domain-like"/>
    <property type="match status" value="1"/>
</dbReference>
<dbReference type="FunFam" id="1.10.8.430:FF:000003">
    <property type="entry name" value="Probable disease resistance protein At5g66910"/>
    <property type="match status" value="1"/>
</dbReference>
<evidence type="ECO:0000313" key="12">
    <source>
        <dbReference type="Proteomes" id="UP001064489"/>
    </source>
</evidence>
<dbReference type="Gene3D" id="3.80.10.10">
    <property type="entry name" value="Ribonuclease Inhibitor"/>
    <property type="match status" value="2"/>
</dbReference>
<dbReference type="Pfam" id="PF23247">
    <property type="entry name" value="LRR_RPS2"/>
    <property type="match status" value="1"/>
</dbReference>
<evidence type="ECO:0000256" key="5">
    <source>
        <dbReference type="ARBA" id="ARBA00022821"/>
    </source>
</evidence>
<dbReference type="GO" id="GO:0006952">
    <property type="term" value="P:defense response"/>
    <property type="evidence" value="ECO:0007669"/>
    <property type="project" value="UniProtKB-KW"/>
</dbReference>
<dbReference type="PANTHER" id="PTHR33463:SF220">
    <property type="entry name" value="NB-ARC DOMAIN-CONTAINING PROTEIN"/>
    <property type="match status" value="1"/>
</dbReference>
<gene>
    <name evidence="11" type="ORF">LWI28_012763</name>
</gene>
<evidence type="ECO:0000256" key="1">
    <source>
        <dbReference type="ARBA" id="ARBA00008894"/>
    </source>
</evidence>
<comment type="similarity">
    <text evidence="1">Belongs to the disease resistance NB-LRR family.</text>
</comment>
<dbReference type="FunFam" id="1.10.10.10:FF:000322">
    <property type="entry name" value="Probable disease resistance protein At1g63360"/>
    <property type="match status" value="1"/>
</dbReference>
<feature type="domain" description="Disease resistance protein At4g27190-like leucine-rich repeats" evidence="9">
    <location>
        <begin position="783"/>
        <end position="885"/>
    </location>
</feature>
<dbReference type="PANTHER" id="PTHR33463">
    <property type="entry name" value="NB-ARC DOMAIN-CONTAINING PROTEIN-RELATED"/>
    <property type="match status" value="1"/>
</dbReference>
<keyword evidence="2" id="KW-0433">Leucine-rich repeat</keyword>
<evidence type="ECO:0000256" key="3">
    <source>
        <dbReference type="ARBA" id="ARBA00022737"/>
    </source>
</evidence>
<organism evidence="11 12">
    <name type="scientific">Acer negundo</name>
    <name type="common">Box elder</name>
    <dbReference type="NCBI Taxonomy" id="4023"/>
    <lineage>
        <taxon>Eukaryota</taxon>
        <taxon>Viridiplantae</taxon>
        <taxon>Streptophyta</taxon>
        <taxon>Embryophyta</taxon>
        <taxon>Tracheophyta</taxon>
        <taxon>Spermatophyta</taxon>
        <taxon>Magnoliopsida</taxon>
        <taxon>eudicotyledons</taxon>
        <taxon>Gunneridae</taxon>
        <taxon>Pentapetalae</taxon>
        <taxon>rosids</taxon>
        <taxon>malvids</taxon>
        <taxon>Sapindales</taxon>
        <taxon>Sapindaceae</taxon>
        <taxon>Hippocastanoideae</taxon>
        <taxon>Acereae</taxon>
        <taxon>Acer</taxon>
    </lineage>
</organism>
<keyword evidence="6" id="KW-0067">ATP-binding</keyword>
<feature type="domain" description="Disease resistance protein winged helix" evidence="10">
    <location>
        <begin position="452"/>
        <end position="515"/>
    </location>
</feature>
<dbReference type="AlphaFoldDB" id="A0AAD5NXW1"/>
<proteinExistence type="inferred from homology"/>
<sequence length="928" mass="106797">MSAETNWHFVFCADLFKQLHFSVFIGSNDVWDDNVQISDLMQPSSTQNWLSSQSSSSGLIVKREIGVDIPIDKYPNKNLERVTEKRNEVLRILDIEERQQHNRRLDQVQGWLSRVKAAEDEVDKLKNDSTQEIDKLCLGGFCTNNLTSSNGFGERVTRMLEDVDALKTEGDQFTRVTEKRLEDLPDERPCEIMIGSESTFHEVWRCLVEEQVGIIGLYGMGGVSKTTLLKKINNRFREMPNDFTVIWVTVPRSLQMEYIQNTIGRKIGLFDDSWGDKRIEDKATDILRILKQKKFALLLDDIWDPVDLERIGVPPPDSINKSKVVFTTRHIGVCGNMGADQDIKVECLRHEDAWELFERKVGDGTLNGHPEIPELAEIVAEECGGLPLALVTVALAMSRSNTPEEWEHAIGVLKRLAYEFSDMEDKVFRLLKFSYDHLPSDAIRSCLLYCSLFPKNHSISRNELIECWIGEGILDDRNGMQNEGYRNINDLVHACLLEDAEDNCVRMHDMIRDMALWIATKVDKENESFFVRTGVELTEIPKIDEWESVRRMSVIENKIDSLTMIPMCPRLKTLFLNSNHLKMISVNFFQSMPSLTVLNLSNNPSLTNLPSEISIMVSLQHLDLSRTAIKELPQELESLVELKCLNMERMSQLRTIRRWLISNFLKLQVLRLWECGSLSLATDDSVLFNGAEFLTEELLYLPHLNMLSITLMNDHAFETFFKSGKLQNCTQSLYLQSLPRLNCLKALVTDLKHMDTLKIMDCNCLAELQFDCLGEMGCRQKPRSFRSLHTVNINSCSKLRDLTWLVLAPNLKSLVVLSCSSIKDIFCDKKISDLPEKIKKTIPFAKLEFLELQQLQNLKSIYWNAMPFQHLKKIKVIRCPKLEKLPLDFNSAKEHKIGIEGEQDWWERLQWVNPAIKNAFRPCFTSSW</sequence>
<dbReference type="Pfam" id="PF00931">
    <property type="entry name" value="NB-ARC"/>
    <property type="match status" value="1"/>
</dbReference>
<accession>A0AAD5NXW1</accession>
<name>A0AAD5NXW1_ACENE</name>
<dbReference type="PRINTS" id="PR00364">
    <property type="entry name" value="DISEASERSIST"/>
</dbReference>
<feature type="coiled-coil region" evidence="7">
    <location>
        <begin position="79"/>
        <end position="135"/>
    </location>
</feature>
<dbReference type="InterPro" id="IPR027417">
    <property type="entry name" value="P-loop_NTPase"/>
</dbReference>
<dbReference type="InterPro" id="IPR032675">
    <property type="entry name" value="LRR_dom_sf"/>
</dbReference>
<dbReference type="InterPro" id="IPR002182">
    <property type="entry name" value="NB-ARC"/>
</dbReference>
<dbReference type="InterPro" id="IPR042197">
    <property type="entry name" value="Apaf_helical"/>
</dbReference>
<keyword evidence="4" id="KW-0547">Nucleotide-binding</keyword>
<dbReference type="FunFam" id="3.40.50.300:FF:001091">
    <property type="entry name" value="Probable disease resistance protein At1g61300"/>
    <property type="match status" value="1"/>
</dbReference>
<reference evidence="11" key="1">
    <citation type="journal article" date="2022" name="Plant J.">
        <title>Strategies of tolerance reflected in two North American maple genomes.</title>
        <authorList>
            <person name="McEvoy S.L."/>
            <person name="Sezen U.U."/>
            <person name="Trouern-Trend A."/>
            <person name="McMahon S.M."/>
            <person name="Schaberg P.G."/>
            <person name="Yang J."/>
            <person name="Wegrzyn J.L."/>
            <person name="Swenson N.G."/>
        </authorList>
    </citation>
    <scope>NUCLEOTIDE SEQUENCE</scope>
    <source>
        <strain evidence="11">91603</strain>
    </source>
</reference>
<evidence type="ECO:0000313" key="11">
    <source>
        <dbReference type="EMBL" id="KAI9185987.1"/>
    </source>
</evidence>
<dbReference type="GO" id="GO:0043531">
    <property type="term" value="F:ADP binding"/>
    <property type="evidence" value="ECO:0007669"/>
    <property type="project" value="InterPro"/>
</dbReference>
<feature type="domain" description="NB-ARC" evidence="8">
    <location>
        <begin position="197"/>
        <end position="365"/>
    </location>
</feature>
<evidence type="ECO:0000259" key="10">
    <source>
        <dbReference type="Pfam" id="PF23559"/>
    </source>
</evidence>
<evidence type="ECO:0000259" key="9">
    <source>
        <dbReference type="Pfam" id="PF23247"/>
    </source>
</evidence>
<dbReference type="Gene3D" id="1.10.10.10">
    <property type="entry name" value="Winged helix-like DNA-binding domain superfamily/Winged helix DNA-binding domain"/>
    <property type="match status" value="1"/>
</dbReference>
<evidence type="ECO:0000256" key="2">
    <source>
        <dbReference type="ARBA" id="ARBA00022614"/>
    </source>
</evidence>
<evidence type="ECO:0000256" key="4">
    <source>
        <dbReference type="ARBA" id="ARBA00022741"/>
    </source>
</evidence>
<keyword evidence="12" id="KW-1185">Reference proteome</keyword>
<dbReference type="InterPro" id="IPR058922">
    <property type="entry name" value="WHD_DRP"/>
</dbReference>
<reference evidence="11" key="2">
    <citation type="submission" date="2023-02" db="EMBL/GenBank/DDBJ databases">
        <authorList>
            <person name="Swenson N.G."/>
            <person name="Wegrzyn J.L."/>
            <person name="Mcevoy S.L."/>
        </authorList>
    </citation>
    <scope>NUCLEOTIDE SEQUENCE</scope>
    <source>
        <strain evidence="11">91603</strain>
        <tissue evidence="11">Leaf</tissue>
    </source>
</reference>
<dbReference type="Pfam" id="PF23559">
    <property type="entry name" value="WHD_DRP"/>
    <property type="match status" value="1"/>
</dbReference>
<dbReference type="InterPro" id="IPR001611">
    <property type="entry name" value="Leu-rich_rpt"/>
</dbReference>